<dbReference type="UniPathway" id="UPA00544"/>
<protein>
    <recommendedName>
        <fullName evidence="11">Beta-hexosaminidase</fullName>
        <ecNumber evidence="11">3.2.1.52</ecNumber>
    </recommendedName>
    <alternativeName>
        <fullName evidence="11">Beta-N-acetylhexosaminidase</fullName>
    </alternativeName>
    <alternativeName>
        <fullName evidence="11">N-acetyl-beta-glucosaminidase</fullName>
    </alternativeName>
</protein>
<sequence>MGPVMLDVEGYELDAEEREILAHPLVGGLILFTRNYHDPAQLRELVRQIRSASKNHLVVAVDQEGGRVQRFHDGFTRLPAAQSFAALLGQEEGGQLAEEAGWLMASEMIAMDIDISFAPVLDVGHISAAIGERSYHADPQVALAMARRVIDGMHAAGMKTTGKHFPGHGAVTADSHKETPHDPRAQAEIRAKDMAVFSALISENRLDAIMPAHVIYDDVDPRPASGSAHWLKTVLRGELGFNGVIFSDDLSMEGAAVMGSYAERGQASLDAGCDMILVCNNRKGAVSVLDNLSPIKAERVTKLYHKGEFTRQALRDAPRWQRVSAQLEVLHERWQAYKETH</sequence>
<evidence type="ECO:0000256" key="4">
    <source>
        <dbReference type="ARBA" id="ARBA00022801"/>
    </source>
</evidence>
<dbReference type="Gene3D" id="3.20.20.300">
    <property type="entry name" value="Glycoside hydrolase, family 3, N-terminal domain"/>
    <property type="match status" value="1"/>
</dbReference>
<reference evidence="14" key="2">
    <citation type="submission" date="2023-08" db="EMBL/GenBank/DDBJ databases">
        <title>WGS of pathogenic bacterial species, Los Angeles County Public Health Laboratories.</title>
        <authorList>
            <person name="Garrigues J.M."/>
            <person name="Green N.M."/>
        </authorList>
    </citation>
    <scope>NUCLEOTIDE SEQUENCE</scope>
    <source>
        <strain evidence="14">LACPHL-BACT-2023-00068</strain>
    </source>
</reference>
<feature type="domain" description="Glycoside hydrolase family 3 N-terminal" evidence="12">
    <location>
        <begin position="8"/>
        <end position="300"/>
    </location>
</feature>
<dbReference type="GO" id="GO:0009252">
    <property type="term" value="P:peptidoglycan biosynthetic process"/>
    <property type="evidence" value="ECO:0007669"/>
    <property type="project" value="UniProtKB-KW"/>
</dbReference>
<keyword evidence="7 11" id="KW-0326">Glycosidase</keyword>
<evidence type="ECO:0000256" key="9">
    <source>
        <dbReference type="ARBA" id="ARBA00023316"/>
    </source>
</evidence>
<evidence type="ECO:0000256" key="7">
    <source>
        <dbReference type="ARBA" id="ARBA00023295"/>
    </source>
</evidence>
<evidence type="ECO:0000256" key="8">
    <source>
        <dbReference type="ARBA" id="ARBA00023306"/>
    </source>
</evidence>
<dbReference type="InterPro" id="IPR001764">
    <property type="entry name" value="Glyco_hydro_3_N"/>
</dbReference>
<evidence type="ECO:0000256" key="3">
    <source>
        <dbReference type="ARBA" id="ARBA00022618"/>
    </source>
</evidence>
<dbReference type="HAMAP" id="MF_00364">
    <property type="entry name" value="NagZ"/>
    <property type="match status" value="1"/>
</dbReference>
<feature type="binding site" evidence="11">
    <location>
        <position position="133"/>
    </location>
    <ligand>
        <name>substrate</name>
    </ligand>
</feature>
<dbReference type="EMBL" id="JAVDNV010000001">
    <property type="protein sequence ID" value="MDQ2307839.1"/>
    <property type="molecule type" value="Genomic_DNA"/>
</dbReference>
<feature type="binding site" evidence="11">
    <location>
        <begin position="163"/>
        <end position="164"/>
    </location>
    <ligand>
        <name>substrate</name>
    </ligand>
</feature>
<evidence type="ECO:0000313" key="14">
    <source>
        <dbReference type="EMBL" id="MDQ2307839.1"/>
    </source>
</evidence>
<dbReference type="PATRIC" id="fig|61647.14.peg.301"/>
<dbReference type="GO" id="GO:0005737">
    <property type="term" value="C:cytoplasm"/>
    <property type="evidence" value="ECO:0007669"/>
    <property type="project" value="UniProtKB-SubCell"/>
</dbReference>
<keyword evidence="15" id="KW-1185">Reference proteome</keyword>
<dbReference type="AlphaFoldDB" id="A0A089PSD7"/>
<keyword evidence="8 11" id="KW-0131">Cell cycle</keyword>
<gene>
    <name evidence="11 14" type="primary">nagZ</name>
    <name evidence="13" type="ORF">ABW06_04045</name>
    <name evidence="14" type="ORF">RBJ30_01795</name>
</gene>
<dbReference type="InterPro" id="IPR022956">
    <property type="entry name" value="Beta_hexosaminidase_bac"/>
</dbReference>
<dbReference type="STRING" id="61647.LG71_18860"/>
<comment type="catalytic activity">
    <reaction evidence="1 11">
        <text>Hydrolysis of terminal non-reducing N-acetyl-D-hexosamine residues in N-acetyl-beta-D-hexosaminides.</text>
        <dbReference type="EC" id="3.2.1.52"/>
    </reaction>
</comment>
<keyword evidence="6 11" id="KW-0573">Peptidoglycan synthesis</keyword>
<dbReference type="Pfam" id="PF00933">
    <property type="entry name" value="Glyco_hydro_3"/>
    <property type="match status" value="1"/>
</dbReference>
<feature type="binding site" evidence="11">
    <location>
        <position position="70"/>
    </location>
    <ligand>
        <name>substrate</name>
    </ligand>
</feature>
<dbReference type="GO" id="GO:0051301">
    <property type="term" value="P:cell division"/>
    <property type="evidence" value="ECO:0007669"/>
    <property type="project" value="UniProtKB-KW"/>
</dbReference>
<dbReference type="InterPro" id="IPR017853">
    <property type="entry name" value="GH"/>
</dbReference>
<comment type="function">
    <text evidence="11">Plays a role in peptidoglycan recycling by cleaving the terminal beta-1,4-linked N-acetylglucosamine (GlcNAc) from peptide-linked peptidoglycan fragments, giving rise to free GlcNAc, anhydro-N-acetylmuramic acid and anhydro-N-acetylmuramic acid-linked peptides.</text>
</comment>
<dbReference type="GO" id="GO:0005975">
    <property type="term" value="P:carbohydrate metabolic process"/>
    <property type="evidence" value="ECO:0007669"/>
    <property type="project" value="InterPro"/>
</dbReference>
<dbReference type="GO" id="GO:0008360">
    <property type="term" value="P:regulation of cell shape"/>
    <property type="evidence" value="ECO:0007669"/>
    <property type="project" value="UniProtKB-KW"/>
</dbReference>
<dbReference type="Proteomes" id="UP000036196">
    <property type="component" value="Unassembled WGS sequence"/>
</dbReference>
<comment type="caution">
    <text evidence="13">The sequence shown here is derived from an EMBL/GenBank/DDBJ whole genome shotgun (WGS) entry which is preliminary data.</text>
</comment>
<evidence type="ECO:0000256" key="2">
    <source>
        <dbReference type="ARBA" id="ARBA00022490"/>
    </source>
</evidence>
<dbReference type="PANTHER" id="PTHR30480:SF13">
    <property type="entry name" value="BETA-HEXOSAMINIDASE"/>
    <property type="match status" value="1"/>
</dbReference>
<evidence type="ECO:0000256" key="11">
    <source>
        <dbReference type="HAMAP-Rule" id="MF_00364"/>
    </source>
</evidence>
<dbReference type="EC" id="3.2.1.52" evidence="11"/>
<dbReference type="PANTHER" id="PTHR30480">
    <property type="entry name" value="BETA-HEXOSAMINIDASE-RELATED"/>
    <property type="match status" value="1"/>
</dbReference>
<keyword evidence="2 11" id="KW-0963">Cytoplasm</keyword>
<dbReference type="InterPro" id="IPR019800">
    <property type="entry name" value="Glyco_hydro_3_AS"/>
</dbReference>
<feature type="site" description="Important for catalytic activity" evidence="11">
    <location>
        <position position="174"/>
    </location>
</feature>
<accession>A0A089PSD7</accession>
<keyword evidence="9 11" id="KW-0961">Cell wall biogenesis/degradation</keyword>
<dbReference type="eggNOG" id="COG1472">
    <property type="taxonomic scope" value="Bacteria"/>
</dbReference>
<dbReference type="OrthoDB" id="9786661at2"/>
<dbReference type="NCBIfam" id="NF003740">
    <property type="entry name" value="PRK05337.1"/>
    <property type="match status" value="1"/>
</dbReference>
<evidence type="ECO:0000256" key="10">
    <source>
        <dbReference type="ARBA" id="ARBA00037880"/>
    </source>
</evidence>
<evidence type="ECO:0000256" key="6">
    <source>
        <dbReference type="ARBA" id="ARBA00022984"/>
    </source>
</evidence>
<dbReference type="GeneID" id="61384601"/>
<name>A0A089PSD7_PLUGE</name>
<dbReference type="GO" id="GO:0071555">
    <property type="term" value="P:cell wall organization"/>
    <property type="evidence" value="ECO:0007669"/>
    <property type="project" value="UniProtKB-KW"/>
</dbReference>
<keyword evidence="5 11" id="KW-0133">Cell shape</keyword>
<dbReference type="PROSITE" id="PS00775">
    <property type="entry name" value="GLYCOSYL_HYDROL_F3"/>
    <property type="match status" value="1"/>
</dbReference>
<organism evidence="13 15">
    <name type="scientific">Pluralibacter gergoviae</name>
    <name type="common">Enterobacter gergoviae</name>
    <dbReference type="NCBI Taxonomy" id="61647"/>
    <lineage>
        <taxon>Bacteria</taxon>
        <taxon>Pseudomonadati</taxon>
        <taxon>Pseudomonadota</taxon>
        <taxon>Gammaproteobacteria</taxon>
        <taxon>Enterobacterales</taxon>
        <taxon>Enterobacteriaceae</taxon>
        <taxon>Pluralibacter</taxon>
    </lineage>
</organism>
<dbReference type="InterPro" id="IPR050226">
    <property type="entry name" value="NagZ_Beta-hexosaminidase"/>
</dbReference>
<keyword evidence="3 11" id="KW-0132">Cell division</keyword>
<comment type="subcellular location">
    <subcellularLocation>
        <location evidence="11">Cytoplasm</location>
    </subcellularLocation>
</comment>
<proteinExistence type="inferred from homology"/>
<dbReference type="Proteomes" id="UP001236270">
    <property type="component" value="Unassembled WGS sequence"/>
</dbReference>
<feature type="active site" description="Proton donor/acceptor" evidence="11">
    <location>
        <position position="176"/>
    </location>
</feature>
<evidence type="ECO:0000313" key="13">
    <source>
        <dbReference type="EMBL" id="KMK15859.1"/>
    </source>
</evidence>
<evidence type="ECO:0000256" key="1">
    <source>
        <dbReference type="ARBA" id="ARBA00001231"/>
    </source>
</evidence>
<dbReference type="RefSeq" id="WP_043086644.1">
    <property type="nucleotide sequence ID" value="NZ_CBCSIS010000001.1"/>
</dbReference>
<feature type="binding site" evidence="11">
    <location>
        <position position="62"/>
    </location>
    <ligand>
        <name>substrate</name>
    </ligand>
</feature>
<comment type="pathway">
    <text evidence="10 11">Cell wall biogenesis; peptidoglycan recycling.</text>
</comment>
<feature type="active site" description="Nucleophile" evidence="11">
    <location>
        <position position="248"/>
    </location>
</feature>
<dbReference type="EMBL" id="LDZF01000003">
    <property type="protein sequence ID" value="KMK15859.1"/>
    <property type="molecule type" value="Genomic_DNA"/>
</dbReference>
<keyword evidence="4 11" id="KW-0378">Hydrolase</keyword>
<evidence type="ECO:0000259" key="12">
    <source>
        <dbReference type="Pfam" id="PF00933"/>
    </source>
</evidence>
<dbReference type="FunFam" id="3.20.20.300:FF:000001">
    <property type="entry name" value="Beta-hexosaminidase"/>
    <property type="match status" value="1"/>
</dbReference>
<dbReference type="KEGG" id="pge:LG71_18860"/>
<dbReference type="GO" id="GO:0004563">
    <property type="term" value="F:beta-N-acetylhexosaminidase activity"/>
    <property type="evidence" value="ECO:0007669"/>
    <property type="project" value="UniProtKB-UniRule"/>
</dbReference>
<comment type="similarity">
    <text evidence="11">Belongs to the glycosyl hydrolase 3 family. NagZ subfamily.</text>
</comment>
<dbReference type="InterPro" id="IPR036962">
    <property type="entry name" value="Glyco_hydro_3_N_sf"/>
</dbReference>
<reference evidence="13 15" key="1">
    <citation type="submission" date="2015-05" db="EMBL/GenBank/DDBJ databases">
        <title>Genome sequences of Pluralibacter gergoviae.</title>
        <authorList>
            <person name="Greninger A.L."/>
            <person name="Miller S."/>
        </authorList>
    </citation>
    <scope>NUCLEOTIDE SEQUENCE [LARGE SCALE GENOMIC DNA]</scope>
    <source>
        <strain evidence="13 15">JS81F13</strain>
    </source>
</reference>
<dbReference type="SUPFAM" id="SSF51445">
    <property type="entry name" value="(Trans)glycosidases"/>
    <property type="match status" value="1"/>
</dbReference>
<evidence type="ECO:0000256" key="5">
    <source>
        <dbReference type="ARBA" id="ARBA00022960"/>
    </source>
</evidence>
<dbReference type="GO" id="GO:0009254">
    <property type="term" value="P:peptidoglycan turnover"/>
    <property type="evidence" value="ECO:0007669"/>
    <property type="project" value="UniProtKB-UniRule"/>
</dbReference>
<evidence type="ECO:0000313" key="15">
    <source>
        <dbReference type="Proteomes" id="UP000036196"/>
    </source>
</evidence>